<feature type="domain" description="Sulfatase N-terminal" evidence="8">
    <location>
        <begin position="32"/>
        <end position="296"/>
    </location>
</feature>
<proteinExistence type="inferred from homology"/>
<evidence type="ECO:0000256" key="3">
    <source>
        <dbReference type="ARBA" id="ARBA00022679"/>
    </source>
</evidence>
<evidence type="ECO:0000256" key="2">
    <source>
        <dbReference type="ARBA" id="ARBA00022475"/>
    </source>
</evidence>
<evidence type="ECO:0000259" key="8">
    <source>
        <dbReference type="Pfam" id="PF00884"/>
    </source>
</evidence>
<dbReference type="AlphaFoldDB" id="A0A2S9RQZ1"/>
<dbReference type="CDD" id="cd16017">
    <property type="entry name" value="LptA"/>
    <property type="match status" value="1"/>
</dbReference>
<dbReference type="InterPro" id="IPR000917">
    <property type="entry name" value="Sulfatase_N"/>
</dbReference>
<dbReference type="InterPro" id="IPR040423">
    <property type="entry name" value="PEA_transferase"/>
</dbReference>
<organism evidence="9 10">
    <name type="scientific">Haemophilus influenzae</name>
    <dbReference type="NCBI Taxonomy" id="727"/>
    <lineage>
        <taxon>Bacteria</taxon>
        <taxon>Pseudomonadati</taxon>
        <taxon>Pseudomonadota</taxon>
        <taxon>Gammaproteobacteria</taxon>
        <taxon>Pasteurellales</taxon>
        <taxon>Pasteurellaceae</taxon>
        <taxon>Haemophilus</taxon>
    </lineage>
</organism>
<reference evidence="9 10" key="1">
    <citation type="submission" date="2017-04" db="EMBL/GenBank/DDBJ databases">
        <title>Haemophilus influenzae in COPD genome sequencing project.</title>
        <authorList>
            <person name="Murphy T.F."/>
            <person name="Kong Y."/>
            <person name="Nadendla S."/>
            <person name="Tettelin H."/>
            <person name="Pettigrew M."/>
        </authorList>
    </citation>
    <scope>NUCLEOTIDE SEQUENCE [LARGE SCALE GENOMIC DNA]</scope>
    <source>
        <strain evidence="9 10">56P127H1</strain>
    </source>
</reference>
<evidence type="ECO:0000313" key="9">
    <source>
        <dbReference type="EMBL" id="PRJ63471.1"/>
    </source>
</evidence>
<evidence type="ECO:0000256" key="7">
    <source>
        <dbReference type="ARBA" id="ARBA00038481"/>
    </source>
</evidence>
<name>A0A2S9RQZ1_HAEIF</name>
<dbReference type="Gene3D" id="3.40.720.10">
    <property type="entry name" value="Alkaline Phosphatase, subunit A"/>
    <property type="match status" value="1"/>
</dbReference>
<evidence type="ECO:0000256" key="4">
    <source>
        <dbReference type="ARBA" id="ARBA00022692"/>
    </source>
</evidence>
<evidence type="ECO:0000313" key="10">
    <source>
        <dbReference type="Proteomes" id="UP000238532"/>
    </source>
</evidence>
<dbReference type="PANTHER" id="PTHR30443">
    <property type="entry name" value="INNER MEMBRANE PROTEIN"/>
    <property type="match status" value="1"/>
</dbReference>
<dbReference type="Proteomes" id="UP000238532">
    <property type="component" value="Unassembled WGS sequence"/>
</dbReference>
<protein>
    <submittedName>
        <fullName evidence="9">Putative phosphoethanolamine transferase YbiP</fullName>
        <ecNumber evidence="9">2.7.-.-</ecNumber>
    </submittedName>
</protein>
<keyword evidence="5" id="KW-1133">Transmembrane helix</keyword>
<keyword evidence="6" id="KW-0472">Membrane</keyword>
<keyword evidence="2" id="KW-1003">Cell membrane</keyword>
<keyword evidence="4" id="KW-0812">Transmembrane</keyword>
<dbReference type="PANTHER" id="PTHR30443:SF4">
    <property type="entry name" value="PHOSPHOETHANOLAMINE TRANSFERASE OPGE-RELATED"/>
    <property type="match status" value="1"/>
</dbReference>
<keyword evidence="3 9" id="KW-0808">Transferase</keyword>
<dbReference type="InterPro" id="IPR017850">
    <property type="entry name" value="Alkaline_phosphatase_core_sf"/>
</dbReference>
<sequence>MNDLYLEQRDFLNQSVNAPSQWDIQFFTPKYKNYILIIGESMRKDYMSLYGFPLKTTPFLERVKGTVFENYYSAAPNTQPSLQHTLYRAEKGETVYTDNIISLAKKAGVKTYWISNQGKIGEFDTMASRIGQSADETIFMKPLGYNSKKVYDDEMLPVLDKTLKENITNPKLIVIHLMGSHPAFCERLPYEVKNYFINQSMSCYLESIKYTDQFLEKLNLQLVAQNEPYSVIYFSDHGLAHYEDSEGLSLHPNNLYKQNYEIPFVMFSSDSKKLEKIKTPQSAFNFVYGFADWMGIKEKHLQDVDFFHPEKQEIKVFDWKNLVNVKELADDPAKLPKYVQ</sequence>
<dbReference type="Pfam" id="PF00884">
    <property type="entry name" value="Sulfatase"/>
    <property type="match status" value="1"/>
</dbReference>
<dbReference type="SUPFAM" id="SSF53649">
    <property type="entry name" value="Alkaline phosphatase-like"/>
    <property type="match status" value="1"/>
</dbReference>
<dbReference type="GO" id="GO:0016776">
    <property type="term" value="F:phosphotransferase activity, phosphate group as acceptor"/>
    <property type="evidence" value="ECO:0007669"/>
    <property type="project" value="TreeGrafter"/>
</dbReference>
<comment type="subcellular location">
    <subcellularLocation>
        <location evidence="1">Cell membrane</location>
        <topology evidence="1">Multi-pass membrane protein</topology>
    </subcellularLocation>
</comment>
<accession>A0A2S9RQZ1</accession>
<dbReference type="GO" id="GO:0005886">
    <property type="term" value="C:plasma membrane"/>
    <property type="evidence" value="ECO:0007669"/>
    <property type="project" value="UniProtKB-SubCell"/>
</dbReference>
<dbReference type="EMBL" id="NEBY01000142">
    <property type="protein sequence ID" value="PRJ63471.1"/>
    <property type="molecule type" value="Genomic_DNA"/>
</dbReference>
<evidence type="ECO:0000256" key="5">
    <source>
        <dbReference type="ARBA" id="ARBA00022989"/>
    </source>
</evidence>
<gene>
    <name evidence="9" type="primary">ybiP_2</name>
    <name evidence="9" type="ORF">BV102_01267</name>
</gene>
<evidence type="ECO:0000256" key="1">
    <source>
        <dbReference type="ARBA" id="ARBA00004651"/>
    </source>
</evidence>
<evidence type="ECO:0000256" key="6">
    <source>
        <dbReference type="ARBA" id="ARBA00023136"/>
    </source>
</evidence>
<dbReference type="InterPro" id="IPR058130">
    <property type="entry name" value="PEA_transf_C"/>
</dbReference>
<dbReference type="EC" id="2.7.-.-" evidence="9"/>
<dbReference type="GO" id="GO:0009244">
    <property type="term" value="P:lipopolysaccharide core region biosynthetic process"/>
    <property type="evidence" value="ECO:0007669"/>
    <property type="project" value="TreeGrafter"/>
</dbReference>
<comment type="caution">
    <text evidence="9">The sequence shown here is derived from an EMBL/GenBank/DDBJ whole genome shotgun (WGS) entry which is preliminary data.</text>
</comment>
<comment type="similarity">
    <text evidence="7">Belongs to the phosphoethanolamine transferase family.</text>
</comment>